<protein>
    <submittedName>
        <fullName evidence="4">AraC family transcriptional regulator</fullName>
    </submittedName>
</protein>
<dbReference type="InterPro" id="IPR018060">
    <property type="entry name" value="HTH_AraC"/>
</dbReference>
<reference evidence="4 5" key="1">
    <citation type="submission" date="2018-08" db="EMBL/GenBank/DDBJ databases">
        <title>A genome reference for cultivated species of the human gut microbiota.</title>
        <authorList>
            <person name="Zou Y."/>
            <person name="Xue W."/>
            <person name="Luo G."/>
        </authorList>
    </citation>
    <scope>NUCLEOTIDE SEQUENCE [LARGE SCALE GENOMIC DNA]</scope>
    <source>
        <strain evidence="4 5">OM06-4</strain>
    </source>
</reference>
<dbReference type="PRINTS" id="PR00032">
    <property type="entry name" value="HTHARAC"/>
</dbReference>
<evidence type="ECO:0000256" key="1">
    <source>
        <dbReference type="ARBA" id="ARBA00023015"/>
    </source>
</evidence>
<evidence type="ECO:0000256" key="2">
    <source>
        <dbReference type="ARBA" id="ARBA00023125"/>
    </source>
</evidence>
<dbReference type="Proteomes" id="UP000261032">
    <property type="component" value="Unassembled WGS sequence"/>
</dbReference>
<evidence type="ECO:0000313" key="5">
    <source>
        <dbReference type="Proteomes" id="UP000261032"/>
    </source>
</evidence>
<dbReference type="InterPro" id="IPR009057">
    <property type="entry name" value="Homeodomain-like_sf"/>
</dbReference>
<dbReference type="GO" id="GO:0043565">
    <property type="term" value="F:sequence-specific DNA binding"/>
    <property type="evidence" value="ECO:0007669"/>
    <property type="project" value="InterPro"/>
</dbReference>
<dbReference type="PANTHER" id="PTHR43280:SF28">
    <property type="entry name" value="HTH-TYPE TRANSCRIPTIONAL ACTIVATOR RHAS"/>
    <property type="match status" value="1"/>
</dbReference>
<sequence>MDKAIELLLSTELSILNIAFECGFNNIEYFDKIFKKTMGLTPLRYRQTQSKLLKEIET</sequence>
<dbReference type="AlphaFoldDB" id="A0A3E3E6A2"/>
<comment type="caution">
    <text evidence="4">The sequence shown here is derived from an EMBL/GenBank/DDBJ whole genome shotgun (WGS) entry which is preliminary data.</text>
</comment>
<dbReference type="Pfam" id="PF12833">
    <property type="entry name" value="HTH_18"/>
    <property type="match status" value="1"/>
</dbReference>
<organism evidence="4 5">
    <name type="scientific">Thomasclavelia ramosa</name>
    <dbReference type="NCBI Taxonomy" id="1547"/>
    <lineage>
        <taxon>Bacteria</taxon>
        <taxon>Bacillati</taxon>
        <taxon>Bacillota</taxon>
        <taxon>Erysipelotrichia</taxon>
        <taxon>Erysipelotrichales</taxon>
        <taxon>Coprobacillaceae</taxon>
        <taxon>Thomasclavelia</taxon>
    </lineage>
</organism>
<dbReference type="EMBL" id="QUSL01000057">
    <property type="protein sequence ID" value="RGD77372.1"/>
    <property type="molecule type" value="Genomic_DNA"/>
</dbReference>
<keyword evidence="3" id="KW-0804">Transcription</keyword>
<name>A0A3E3E6A2_9FIRM</name>
<proteinExistence type="predicted"/>
<dbReference type="Gene3D" id="1.10.10.60">
    <property type="entry name" value="Homeodomain-like"/>
    <property type="match status" value="1"/>
</dbReference>
<dbReference type="SUPFAM" id="SSF46689">
    <property type="entry name" value="Homeodomain-like"/>
    <property type="match status" value="1"/>
</dbReference>
<keyword evidence="2" id="KW-0238">DNA-binding</keyword>
<dbReference type="PANTHER" id="PTHR43280">
    <property type="entry name" value="ARAC-FAMILY TRANSCRIPTIONAL REGULATOR"/>
    <property type="match status" value="1"/>
</dbReference>
<keyword evidence="1" id="KW-0805">Transcription regulation</keyword>
<accession>A0A3E3E6A2</accession>
<evidence type="ECO:0000256" key="3">
    <source>
        <dbReference type="ARBA" id="ARBA00023163"/>
    </source>
</evidence>
<dbReference type="GO" id="GO:0003700">
    <property type="term" value="F:DNA-binding transcription factor activity"/>
    <property type="evidence" value="ECO:0007669"/>
    <property type="project" value="InterPro"/>
</dbReference>
<dbReference type="PROSITE" id="PS01124">
    <property type="entry name" value="HTH_ARAC_FAMILY_2"/>
    <property type="match status" value="1"/>
</dbReference>
<dbReference type="RefSeq" id="WP_083824730.1">
    <property type="nucleotide sequence ID" value="NZ_BAABXX010000001.1"/>
</dbReference>
<gene>
    <name evidence="4" type="ORF">DXB93_18010</name>
</gene>
<dbReference type="InterPro" id="IPR020449">
    <property type="entry name" value="Tscrpt_reg_AraC-type_HTH"/>
</dbReference>
<evidence type="ECO:0000313" key="4">
    <source>
        <dbReference type="EMBL" id="RGD77372.1"/>
    </source>
</evidence>